<dbReference type="InterPro" id="IPR034660">
    <property type="entry name" value="DinB/YfiT-like"/>
</dbReference>
<feature type="binding site" evidence="3">
    <location>
        <position position="57"/>
    </location>
    <ligand>
        <name>a divalent metal cation</name>
        <dbReference type="ChEBI" id="CHEBI:60240"/>
    </ligand>
</feature>
<evidence type="ECO:0008006" key="6">
    <source>
        <dbReference type="Google" id="ProtNLM"/>
    </source>
</evidence>
<comment type="similarity">
    <text evidence="1">Belongs to the DinB family.</text>
</comment>
<sequence length="170" mass="19490">MDGKDDPLIMRILTRQYEWLVQTREVLFQYCETIAASDYVRDMESFGGGSMRSLQAHAADCYRFWLGGFALKRTLPPVPAEQVLHVRAMREVFAGVDLLVGEFLNEFEDQPDLEILGSPSWQEDAVAITPLWLFTHTATHEFHHKGQILSMGRQLGYSPMMTDLYYPEGK</sequence>
<dbReference type="InterPro" id="IPR007837">
    <property type="entry name" value="DinB"/>
</dbReference>
<keyword evidence="2 3" id="KW-0479">Metal-binding</keyword>
<evidence type="ECO:0000256" key="2">
    <source>
        <dbReference type="ARBA" id="ARBA00022723"/>
    </source>
</evidence>
<dbReference type="Pfam" id="PF05163">
    <property type="entry name" value="DinB"/>
    <property type="match status" value="1"/>
</dbReference>
<dbReference type="HOGENOM" id="CLU_137931_0_0_9"/>
<dbReference type="GO" id="GO:0046872">
    <property type="term" value="F:metal ion binding"/>
    <property type="evidence" value="ECO:0007669"/>
    <property type="project" value="UniProtKB-KW"/>
</dbReference>
<name>H6NHY5_9BACL</name>
<dbReference type="KEGG" id="pmq:PM3016_3963"/>
<protein>
    <recommendedName>
        <fullName evidence="6">Damage-inducible protein DinB</fullName>
    </recommendedName>
</protein>
<dbReference type="SUPFAM" id="SSF109854">
    <property type="entry name" value="DinB/YfiT-like putative metalloenzymes"/>
    <property type="match status" value="1"/>
</dbReference>
<dbReference type="AlphaFoldDB" id="H6NHY5"/>
<accession>H6NHY5</accession>
<evidence type="ECO:0000256" key="3">
    <source>
        <dbReference type="PIRSR" id="PIRSR607837-1"/>
    </source>
</evidence>
<reference evidence="4 5" key="1">
    <citation type="journal article" date="2012" name="J. Bacteriol.">
        <title>Complete Genome Sequence of Paenibacillus mucilaginosus 3016, a Bacterium Functional as Microbial Fertilizer.</title>
        <authorList>
            <person name="Ma M."/>
            <person name="Wang Z."/>
            <person name="Li L."/>
            <person name="Jiang X."/>
            <person name="Guan D."/>
            <person name="Cao F."/>
            <person name="Chen H."/>
            <person name="Wang X."/>
            <person name="Shen D."/>
            <person name="Du B."/>
            <person name="Li J."/>
        </authorList>
    </citation>
    <scope>NUCLEOTIDE SEQUENCE [LARGE SCALE GENOMIC DNA]</scope>
    <source>
        <strain evidence="4 5">3016</strain>
    </source>
</reference>
<feature type="binding site" evidence="3">
    <location>
        <position position="140"/>
    </location>
    <ligand>
        <name>a divalent metal cation</name>
        <dbReference type="ChEBI" id="CHEBI:60240"/>
    </ligand>
</feature>
<evidence type="ECO:0000313" key="4">
    <source>
        <dbReference type="EMBL" id="AFC30756.1"/>
    </source>
</evidence>
<dbReference type="Gene3D" id="1.20.120.450">
    <property type="entry name" value="dinb family like domain"/>
    <property type="match status" value="1"/>
</dbReference>
<organism evidence="4 5">
    <name type="scientific">Paenibacillus mucilaginosus 3016</name>
    <dbReference type="NCBI Taxonomy" id="1116391"/>
    <lineage>
        <taxon>Bacteria</taxon>
        <taxon>Bacillati</taxon>
        <taxon>Bacillota</taxon>
        <taxon>Bacilli</taxon>
        <taxon>Bacillales</taxon>
        <taxon>Paenibacillaceae</taxon>
        <taxon>Paenibacillus</taxon>
    </lineage>
</organism>
<dbReference type="PANTHER" id="PTHR37302:SF3">
    <property type="entry name" value="DAMAGE-INDUCIBLE PROTEIN DINB"/>
    <property type="match status" value="1"/>
</dbReference>
<dbReference type="PANTHER" id="PTHR37302">
    <property type="entry name" value="SLR1116 PROTEIN"/>
    <property type="match status" value="1"/>
</dbReference>
<dbReference type="STRING" id="1116391.PM3016_3963"/>
<evidence type="ECO:0000256" key="1">
    <source>
        <dbReference type="ARBA" id="ARBA00008635"/>
    </source>
</evidence>
<proteinExistence type="inferred from homology"/>
<evidence type="ECO:0000313" key="5">
    <source>
        <dbReference type="Proteomes" id="UP000007523"/>
    </source>
</evidence>
<gene>
    <name evidence="4" type="ORF">PM3016_3963</name>
</gene>
<feature type="binding site" evidence="3">
    <location>
        <position position="144"/>
    </location>
    <ligand>
        <name>a divalent metal cation</name>
        <dbReference type="ChEBI" id="CHEBI:60240"/>
    </ligand>
</feature>
<dbReference type="Proteomes" id="UP000007523">
    <property type="component" value="Chromosome"/>
</dbReference>
<dbReference type="EMBL" id="CP003235">
    <property type="protein sequence ID" value="AFC30756.1"/>
    <property type="molecule type" value="Genomic_DNA"/>
</dbReference>
<keyword evidence="5" id="KW-1185">Reference proteome</keyword>